<dbReference type="PANTHER" id="PTHR43163:SF6">
    <property type="entry name" value="DIPEPTIDE TRANSPORT SYSTEM PERMEASE PROTEIN DPPB-RELATED"/>
    <property type="match status" value="1"/>
</dbReference>
<dbReference type="PROSITE" id="PS50928">
    <property type="entry name" value="ABC_TM1"/>
    <property type="match status" value="1"/>
</dbReference>
<name>A0ABP9DAY5_9BACT</name>
<evidence type="ECO:0000256" key="5">
    <source>
        <dbReference type="ARBA" id="ARBA00022989"/>
    </source>
</evidence>
<dbReference type="Proteomes" id="UP001500298">
    <property type="component" value="Unassembled WGS sequence"/>
</dbReference>
<comment type="similarity">
    <text evidence="7">Belongs to the binding-protein-dependent transport system permease family.</text>
</comment>
<evidence type="ECO:0000259" key="8">
    <source>
        <dbReference type="PROSITE" id="PS50928"/>
    </source>
</evidence>
<evidence type="ECO:0000313" key="9">
    <source>
        <dbReference type="EMBL" id="GAA4827827.1"/>
    </source>
</evidence>
<feature type="transmembrane region" description="Helical" evidence="7">
    <location>
        <begin position="114"/>
        <end position="140"/>
    </location>
</feature>
<keyword evidence="6 7" id="KW-0472">Membrane</keyword>
<dbReference type="EMBL" id="BAABJX010000020">
    <property type="protein sequence ID" value="GAA4827827.1"/>
    <property type="molecule type" value="Genomic_DNA"/>
</dbReference>
<evidence type="ECO:0000256" key="4">
    <source>
        <dbReference type="ARBA" id="ARBA00022692"/>
    </source>
</evidence>
<comment type="caution">
    <text evidence="9">The sequence shown here is derived from an EMBL/GenBank/DDBJ whole genome shotgun (WGS) entry which is preliminary data.</text>
</comment>
<dbReference type="Pfam" id="PF19300">
    <property type="entry name" value="BPD_transp_1_N"/>
    <property type="match status" value="1"/>
</dbReference>
<keyword evidence="5 7" id="KW-1133">Transmembrane helix</keyword>
<keyword evidence="4 7" id="KW-0812">Transmembrane</keyword>
<feature type="transmembrane region" description="Helical" evidence="7">
    <location>
        <begin position="303"/>
        <end position="326"/>
    </location>
</feature>
<feature type="transmembrane region" description="Helical" evidence="7">
    <location>
        <begin position="152"/>
        <end position="175"/>
    </location>
</feature>
<keyword evidence="2 7" id="KW-0813">Transport</keyword>
<comment type="subcellular location">
    <subcellularLocation>
        <location evidence="1 7">Cell membrane</location>
        <topology evidence="1 7">Multi-pass membrane protein</topology>
    </subcellularLocation>
</comment>
<reference evidence="10" key="1">
    <citation type="journal article" date="2019" name="Int. J. Syst. Evol. Microbiol.">
        <title>The Global Catalogue of Microorganisms (GCM) 10K type strain sequencing project: providing services to taxonomists for standard genome sequencing and annotation.</title>
        <authorList>
            <consortium name="The Broad Institute Genomics Platform"/>
            <consortium name="The Broad Institute Genome Sequencing Center for Infectious Disease"/>
            <person name="Wu L."/>
            <person name="Ma J."/>
        </authorList>
    </citation>
    <scope>NUCLEOTIDE SEQUENCE [LARGE SCALE GENOMIC DNA]</scope>
    <source>
        <strain evidence="10">JCM 18326</strain>
    </source>
</reference>
<dbReference type="InterPro" id="IPR000515">
    <property type="entry name" value="MetI-like"/>
</dbReference>
<keyword evidence="10" id="KW-1185">Reference proteome</keyword>
<proteinExistence type="inferred from homology"/>
<organism evidence="9 10">
    <name type="scientific">Algivirga pacifica</name>
    <dbReference type="NCBI Taxonomy" id="1162670"/>
    <lineage>
        <taxon>Bacteria</taxon>
        <taxon>Pseudomonadati</taxon>
        <taxon>Bacteroidota</taxon>
        <taxon>Cytophagia</taxon>
        <taxon>Cytophagales</taxon>
        <taxon>Flammeovirgaceae</taxon>
        <taxon>Algivirga</taxon>
    </lineage>
</organism>
<gene>
    <name evidence="9" type="ORF">GCM10023331_10890</name>
</gene>
<accession>A0ABP9DAY5</accession>
<dbReference type="Gene3D" id="1.10.3720.10">
    <property type="entry name" value="MetI-like"/>
    <property type="match status" value="1"/>
</dbReference>
<sequence>MFGVVVVTFLLYHTLPGDPVNMMAGNSSSMETRQHMREELGLDQPLLQQFVIYINDLSVVSVHANTEENKSKYDYWLLLPLGEHALTLKSPYLRRSFRSNKRVDDILLEHLPGTLWLTLVSIVFAAIVGIVIGGIAALNYGSYIDNFLMSSSVLGISTPSFVSAIVISITFGYYLSDYTHLNMTGSLWETDPIYGRQLQLKNIILPALTLGIRPLTIIAQLTRNAMLDVLSQDYILTAKAKGLPPFTIIVKHALKNALNPVVTAISGWMASLITGAFFVEYIFKWKGIGMKTIQAVEYLDLPIIIGATLMISGIFVLINLFVDILYAGLDPRIRLN</sequence>
<evidence type="ECO:0000256" key="6">
    <source>
        <dbReference type="ARBA" id="ARBA00023136"/>
    </source>
</evidence>
<evidence type="ECO:0000256" key="1">
    <source>
        <dbReference type="ARBA" id="ARBA00004651"/>
    </source>
</evidence>
<dbReference type="SUPFAM" id="SSF161098">
    <property type="entry name" value="MetI-like"/>
    <property type="match status" value="1"/>
</dbReference>
<evidence type="ECO:0000256" key="7">
    <source>
        <dbReference type="RuleBase" id="RU363032"/>
    </source>
</evidence>
<protein>
    <submittedName>
        <fullName evidence="9">ABC transporter permease subunit</fullName>
    </submittedName>
</protein>
<evidence type="ECO:0000256" key="3">
    <source>
        <dbReference type="ARBA" id="ARBA00022475"/>
    </source>
</evidence>
<evidence type="ECO:0000256" key="2">
    <source>
        <dbReference type="ARBA" id="ARBA00022448"/>
    </source>
</evidence>
<dbReference type="InterPro" id="IPR035906">
    <property type="entry name" value="MetI-like_sf"/>
</dbReference>
<dbReference type="PANTHER" id="PTHR43163">
    <property type="entry name" value="DIPEPTIDE TRANSPORT SYSTEM PERMEASE PROTEIN DPPB-RELATED"/>
    <property type="match status" value="1"/>
</dbReference>
<dbReference type="CDD" id="cd06261">
    <property type="entry name" value="TM_PBP2"/>
    <property type="match status" value="1"/>
</dbReference>
<feature type="transmembrane region" description="Helical" evidence="7">
    <location>
        <begin position="261"/>
        <end position="283"/>
    </location>
</feature>
<feature type="domain" description="ABC transmembrane type-1" evidence="8">
    <location>
        <begin position="111"/>
        <end position="326"/>
    </location>
</feature>
<dbReference type="Pfam" id="PF00528">
    <property type="entry name" value="BPD_transp_1"/>
    <property type="match status" value="1"/>
</dbReference>
<dbReference type="InterPro" id="IPR045621">
    <property type="entry name" value="BPD_transp_1_N"/>
</dbReference>
<keyword evidence="3" id="KW-1003">Cell membrane</keyword>
<evidence type="ECO:0000313" key="10">
    <source>
        <dbReference type="Proteomes" id="UP001500298"/>
    </source>
</evidence>